<evidence type="ECO:0000256" key="4">
    <source>
        <dbReference type="ARBA" id="ARBA00022968"/>
    </source>
</evidence>
<reference evidence="8" key="1">
    <citation type="submission" date="2024-03" db="EMBL/GenBank/DDBJ databases">
        <authorList>
            <consortium name="ELIXIR-Norway"/>
            <consortium name="Elixir Norway"/>
        </authorList>
    </citation>
    <scope>NUCLEOTIDE SEQUENCE</scope>
</reference>
<evidence type="ECO:0000313" key="9">
    <source>
        <dbReference type="Proteomes" id="UP001497522"/>
    </source>
</evidence>
<comment type="subcellular location">
    <subcellularLocation>
        <location evidence="5">Endomembrane system</location>
        <topology evidence="5">Single-pass membrane protein</topology>
    </subcellularLocation>
    <subcellularLocation>
        <location evidence="1 6">Membrane</location>
        <topology evidence="1 6">Single-pass type II membrane protein</topology>
    </subcellularLocation>
</comment>
<evidence type="ECO:0000256" key="5">
    <source>
        <dbReference type="ARBA" id="ARBA00037847"/>
    </source>
</evidence>
<keyword evidence="3 6" id="KW-0489">Methyltransferase</keyword>
<dbReference type="InterPro" id="IPR029063">
    <property type="entry name" value="SAM-dependent_MTases_sf"/>
</dbReference>
<evidence type="ECO:0000256" key="3">
    <source>
        <dbReference type="ARBA" id="ARBA00022603"/>
    </source>
</evidence>
<evidence type="ECO:0000256" key="2">
    <source>
        <dbReference type="ARBA" id="ARBA00008361"/>
    </source>
</evidence>
<sequence length="716" mass="81132">MMAFVSTLKLHHHLRQDTRRIIAAASSVLILTCAVVVGFLLIAVWVSSSASSSDEEEEVLLLLDSNTARGASSLDNAAPLAVGAADVWRVWNSAQAGIRRGGRDVDSNVGEQVADKEKEEEEEEEEEEETVPSAGNRSEELSAADSETETATSEQSKSSTQQDLQQEEEEYKWKSCAWIGAQDYVPCLDNRKSYLGRNKVHKHFERRSLEWHCPSEAAAAAQQQQQQPECLIPLPLGYKAPICWPESRDQIWYDNVPHQKLVSFKADQNWMKKFENKLVFPCCGGTQFKDGALQYINFIQRVYPEIEWGKNIRVVLDVGCGVASFGGYLFDKDVITMSVAPKDEHEAQVQLALERGIPALSSVMSTRLLFPSNVFDMVHCAHCQVHWHGDGGMLLLELNRVLRPGGYFVWSPTPVYQNTPTDLEAWNQMIVVTESMSWKLVAKQYNSNEAAIGVVIFQKPKDNQELYETSCRVARSSLPFCSEVDNADAAWYVKMTRCIHRIPVSARSQWPAQWPARLMATPTWLTDSETGIYGKPATEDYWADTQQWEHVVQKLYLQGALGINWTTIRNIMDMRAGYGGFAAALIKQPVWVMNIIPISEPDTLPIIYDRGLIGMYHDWCEPHSTYPRTYDLLHANHIISSITNKCNILSLVMEMDRILRPGGWVIFCDEVELLIKVEDIVKSMHWDIMFTYKIDNNSEQLLAVQKSFWRPDPSNL</sequence>
<dbReference type="Pfam" id="PF03141">
    <property type="entry name" value="Methyltransf_29"/>
    <property type="match status" value="1"/>
</dbReference>
<dbReference type="CDD" id="cd02440">
    <property type="entry name" value="AdoMet_MTases"/>
    <property type="match status" value="1"/>
</dbReference>
<dbReference type="InterPro" id="IPR004159">
    <property type="entry name" value="Put_SAM_MeTrfase"/>
</dbReference>
<accession>A0ABP1BRV1</accession>
<feature type="compositionally biased region" description="Polar residues" evidence="7">
    <location>
        <begin position="149"/>
        <end position="164"/>
    </location>
</feature>
<keyword evidence="6" id="KW-1133">Transmembrane helix</keyword>
<feature type="transmembrane region" description="Helical" evidence="6">
    <location>
        <begin position="21"/>
        <end position="46"/>
    </location>
</feature>
<organism evidence="8 9">
    <name type="scientific">Sphagnum jensenii</name>
    <dbReference type="NCBI Taxonomy" id="128206"/>
    <lineage>
        <taxon>Eukaryota</taxon>
        <taxon>Viridiplantae</taxon>
        <taxon>Streptophyta</taxon>
        <taxon>Embryophyta</taxon>
        <taxon>Bryophyta</taxon>
        <taxon>Sphagnophytina</taxon>
        <taxon>Sphagnopsida</taxon>
        <taxon>Sphagnales</taxon>
        <taxon>Sphagnaceae</taxon>
        <taxon>Sphagnum</taxon>
    </lineage>
</organism>
<evidence type="ECO:0000256" key="6">
    <source>
        <dbReference type="RuleBase" id="RU366043"/>
    </source>
</evidence>
<dbReference type="EMBL" id="OZ023707">
    <property type="protein sequence ID" value="CAK9878285.1"/>
    <property type="molecule type" value="Genomic_DNA"/>
</dbReference>
<gene>
    <name evidence="8" type="ORF">CSSPJE1EN2_LOCUS20071</name>
</gene>
<dbReference type="PANTHER" id="PTHR10108:SF1077">
    <property type="entry name" value="METHYLTRANSFERASE PMT27-RELATED"/>
    <property type="match status" value="1"/>
</dbReference>
<dbReference type="SUPFAM" id="SSF53335">
    <property type="entry name" value="S-adenosyl-L-methionine-dependent methyltransferases"/>
    <property type="match status" value="2"/>
</dbReference>
<dbReference type="EC" id="2.1.1.-" evidence="6"/>
<feature type="compositionally biased region" description="Acidic residues" evidence="7">
    <location>
        <begin position="118"/>
        <end position="130"/>
    </location>
</feature>
<dbReference type="PANTHER" id="PTHR10108">
    <property type="entry name" value="SAM-DEPENDENT METHYLTRANSFERASE"/>
    <property type="match status" value="1"/>
</dbReference>
<name>A0ABP1BRV1_9BRYO</name>
<evidence type="ECO:0000313" key="8">
    <source>
        <dbReference type="EMBL" id="CAK9878285.1"/>
    </source>
</evidence>
<dbReference type="Gene3D" id="3.40.50.150">
    <property type="entry name" value="Vaccinia Virus protein VP39"/>
    <property type="match status" value="1"/>
</dbReference>
<feature type="region of interest" description="Disordered" evidence="7">
    <location>
        <begin position="100"/>
        <end position="166"/>
    </location>
</feature>
<keyword evidence="6" id="KW-0808">Transferase</keyword>
<keyword evidence="9" id="KW-1185">Reference proteome</keyword>
<comment type="similarity">
    <text evidence="2 6">Belongs to the methyltransferase superfamily.</text>
</comment>
<keyword evidence="6" id="KW-0325">Glycoprotein</keyword>
<keyword evidence="6" id="KW-0812">Transmembrane</keyword>
<evidence type="ECO:0000256" key="1">
    <source>
        <dbReference type="ARBA" id="ARBA00004606"/>
    </source>
</evidence>
<protein>
    <recommendedName>
        <fullName evidence="6">Methyltransferase</fullName>
        <ecNumber evidence="6">2.1.1.-</ecNumber>
    </recommendedName>
</protein>
<dbReference type="Proteomes" id="UP001497522">
    <property type="component" value="Chromosome 6"/>
</dbReference>
<proteinExistence type="inferred from homology"/>
<keyword evidence="6" id="KW-0472">Membrane</keyword>
<evidence type="ECO:0000256" key="7">
    <source>
        <dbReference type="SAM" id="MobiDB-lite"/>
    </source>
</evidence>
<keyword evidence="4 6" id="KW-0735">Signal-anchor</keyword>